<dbReference type="AlphaFoldDB" id="A0AA37LLR6"/>
<proteinExistence type="predicted"/>
<accession>A0AA37LLR6</accession>
<comment type="caution">
    <text evidence="2">The sequence shown here is derived from an EMBL/GenBank/DDBJ whole genome shotgun (WGS) entry which is preliminary data.</text>
</comment>
<name>A0AA37LLR6_9PEZI</name>
<keyword evidence="3" id="KW-1185">Reference proteome</keyword>
<dbReference type="Proteomes" id="UP001055115">
    <property type="component" value="Unassembled WGS sequence"/>
</dbReference>
<reference evidence="2 3" key="1">
    <citation type="submission" date="2022-03" db="EMBL/GenBank/DDBJ databases">
        <title>Genome data of Colletotrichum spp.</title>
        <authorList>
            <person name="Utami Y.D."/>
            <person name="Hiruma K."/>
        </authorList>
    </citation>
    <scope>NUCLEOTIDE SEQUENCE [LARGE SCALE GENOMIC DNA]</scope>
    <source>
        <strain evidence="2 3">MAFF 239500</strain>
    </source>
</reference>
<gene>
    <name evidence="2" type="ORF">ColSpa_07173</name>
</gene>
<evidence type="ECO:0000313" key="3">
    <source>
        <dbReference type="Proteomes" id="UP001055115"/>
    </source>
</evidence>
<evidence type="ECO:0000313" key="2">
    <source>
        <dbReference type="EMBL" id="GKT46992.1"/>
    </source>
</evidence>
<feature type="compositionally biased region" description="Basic and acidic residues" evidence="1">
    <location>
        <begin position="76"/>
        <end position="87"/>
    </location>
</feature>
<feature type="region of interest" description="Disordered" evidence="1">
    <location>
        <begin position="49"/>
        <end position="87"/>
    </location>
</feature>
<evidence type="ECO:0000256" key="1">
    <source>
        <dbReference type="SAM" id="MobiDB-lite"/>
    </source>
</evidence>
<dbReference type="EMBL" id="BQXU01000018">
    <property type="protein sequence ID" value="GKT46992.1"/>
    <property type="molecule type" value="Genomic_DNA"/>
</dbReference>
<organism evidence="2 3">
    <name type="scientific">Colletotrichum spaethianum</name>
    <dbReference type="NCBI Taxonomy" id="700344"/>
    <lineage>
        <taxon>Eukaryota</taxon>
        <taxon>Fungi</taxon>
        <taxon>Dikarya</taxon>
        <taxon>Ascomycota</taxon>
        <taxon>Pezizomycotina</taxon>
        <taxon>Sordariomycetes</taxon>
        <taxon>Hypocreomycetidae</taxon>
        <taxon>Glomerellales</taxon>
        <taxon>Glomerellaceae</taxon>
        <taxon>Colletotrichum</taxon>
        <taxon>Colletotrichum spaethianum species complex</taxon>
    </lineage>
</organism>
<dbReference type="GeneID" id="73327975"/>
<sequence length="87" mass="8911">MTPGRPGTPSGMRGSCQTYICRDPLLQLASWNGEIVGIDVGPVWPGADVESVSGPTGSHMAEPRVGPCAGAGNHDLPIRDVRGGETG</sequence>
<dbReference type="RefSeq" id="XP_049129342.1">
    <property type="nucleotide sequence ID" value="XM_049273385.1"/>
</dbReference>
<protein>
    <submittedName>
        <fullName evidence="2">Uncharacterized protein</fullName>
    </submittedName>
</protein>